<evidence type="ECO:0008006" key="4">
    <source>
        <dbReference type="Google" id="ProtNLM"/>
    </source>
</evidence>
<reference evidence="2 3" key="1">
    <citation type="submission" date="2016-10" db="EMBL/GenBank/DDBJ databases">
        <authorList>
            <person name="Varghese N."/>
            <person name="Submissions S."/>
        </authorList>
    </citation>
    <scope>NUCLEOTIDE SEQUENCE [LARGE SCALE GENOMIC DNA]</scope>
    <source>
        <strain evidence="2 3">Mar_2010_102</strain>
    </source>
</reference>
<keyword evidence="3" id="KW-1185">Reference proteome</keyword>
<evidence type="ECO:0000313" key="2">
    <source>
        <dbReference type="EMBL" id="SDR86937.1"/>
    </source>
</evidence>
<organism evidence="2 3">
    <name type="scientific">Christiangramia echinicola</name>
    <dbReference type="NCBI Taxonomy" id="279359"/>
    <lineage>
        <taxon>Bacteria</taxon>
        <taxon>Pseudomonadati</taxon>
        <taxon>Bacteroidota</taxon>
        <taxon>Flavobacteriia</taxon>
        <taxon>Flavobacteriales</taxon>
        <taxon>Flavobacteriaceae</taxon>
        <taxon>Christiangramia</taxon>
    </lineage>
</organism>
<proteinExistence type="inferred from homology"/>
<dbReference type="RefSeq" id="WP_089661781.1">
    <property type="nucleotide sequence ID" value="NZ_LT629745.1"/>
</dbReference>
<evidence type="ECO:0000313" key="3">
    <source>
        <dbReference type="Proteomes" id="UP000198858"/>
    </source>
</evidence>
<dbReference type="EMBL" id="LT629745">
    <property type="protein sequence ID" value="SDR86937.1"/>
    <property type="molecule type" value="Genomic_DNA"/>
</dbReference>
<dbReference type="Proteomes" id="UP000198858">
    <property type="component" value="Chromosome I"/>
</dbReference>
<protein>
    <recommendedName>
        <fullName evidence="4">DUF3109 family protein</fullName>
    </recommendedName>
</protein>
<accession>A0A1H1MJW1</accession>
<evidence type="ECO:0000256" key="1">
    <source>
        <dbReference type="ARBA" id="ARBA00093770"/>
    </source>
</evidence>
<dbReference type="InterPro" id="IPR021458">
    <property type="entry name" value="Rv0495c"/>
</dbReference>
<dbReference type="AlphaFoldDB" id="A0A1H1MJW1"/>
<name>A0A1H1MJW1_9FLAO</name>
<dbReference type="Pfam" id="PF11307">
    <property type="entry name" value="DUF3109"/>
    <property type="match status" value="1"/>
</dbReference>
<sequence length="195" mass="22007">MFQLGKTLVSEEIIKNDFVCNLSACKGACCIDGEAGAPVEPEERAIMEEIYPKVKPYLRKEGIKAIEEQGVYITRENGEIETPLINGADCAYVTFDDRGTALCGIEEAYNQGDINWKKPVSCHLYPVRVDEYSAFSAVNYHRWEICDDACSLGAELQVPIYKFVKDALIRKFGEDWYQELEVIAETVQKKTKSTN</sequence>
<dbReference type="STRING" id="1250231.SAMN04488552_1333"/>
<gene>
    <name evidence="2" type="ORF">SAMN04488552_1333</name>
</gene>
<comment type="similarity">
    <text evidence="1">Belongs to the Rv0495c family.</text>
</comment>